<dbReference type="PROSITE" id="PS50878">
    <property type="entry name" value="RT_POL"/>
    <property type="match status" value="1"/>
</dbReference>
<dbReference type="AlphaFoldDB" id="A0A7I4Z3Q8"/>
<keyword evidence="2" id="KW-1185">Reference proteome</keyword>
<evidence type="ECO:0000259" key="1">
    <source>
        <dbReference type="PROSITE" id="PS50878"/>
    </source>
</evidence>
<protein>
    <submittedName>
        <fullName evidence="3">Reverse transcriptase domain-containing protein</fullName>
    </submittedName>
</protein>
<sequence>MNLLPRSSLSSTLVQFQIPLTKRGVKKGDKLGPELCTVTVQMGLELIDWGACGPRIGGKVLSSLEYADDVTQLAPSRSMLEKMLPLLLNGSTKVGVILDPEKSTLSTNSETFRNSICMGVCLARHFAASLPLGRMGFNCLPYNAISA</sequence>
<reference evidence="3" key="1">
    <citation type="submission" date="2020-12" db="UniProtKB">
        <authorList>
            <consortium name="WormBaseParasite"/>
        </authorList>
    </citation>
    <scope>IDENTIFICATION</scope>
    <source>
        <strain evidence="3">MHco3</strain>
    </source>
</reference>
<evidence type="ECO:0000313" key="2">
    <source>
        <dbReference type="Proteomes" id="UP000025227"/>
    </source>
</evidence>
<feature type="domain" description="Reverse transcriptase" evidence="1">
    <location>
        <begin position="1"/>
        <end position="122"/>
    </location>
</feature>
<accession>A0A7I4Z3Q8</accession>
<dbReference type="InterPro" id="IPR000477">
    <property type="entry name" value="RT_dom"/>
</dbReference>
<evidence type="ECO:0000313" key="3">
    <source>
        <dbReference type="WBParaSite" id="HCON_00178360-00001"/>
    </source>
</evidence>
<organism evidence="2 3">
    <name type="scientific">Haemonchus contortus</name>
    <name type="common">Barber pole worm</name>
    <dbReference type="NCBI Taxonomy" id="6289"/>
    <lineage>
        <taxon>Eukaryota</taxon>
        <taxon>Metazoa</taxon>
        <taxon>Ecdysozoa</taxon>
        <taxon>Nematoda</taxon>
        <taxon>Chromadorea</taxon>
        <taxon>Rhabditida</taxon>
        <taxon>Rhabditina</taxon>
        <taxon>Rhabditomorpha</taxon>
        <taxon>Strongyloidea</taxon>
        <taxon>Trichostrongylidae</taxon>
        <taxon>Haemonchus</taxon>
    </lineage>
</organism>
<proteinExistence type="predicted"/>
<dbReference type="WBParaSite" id="HCON_00178360-00001">
    <property type="protein sequence ID" value="HCON_00178360-00001"/>
    <property type="gene ID" value="HCON_00178360"/>
</dbReference>
<name>A0A7I4Z3Q8_HAECO</name>
<dbReference type="Proteomes" id="UP000025227">
    <property type="component" value="Unplaced"/>
</dbReference>